<dbReference type="InterPro" id="IPR050282">
    <property type="entry name" value="Cycloisomerase_2"/>
</dbReference>
<evidence type="ECO:0000256" key="1">
    <source>
        <dbReference type="ARBA" id="ARBA00005564"/>
    </source>
</evidence>
<keyword evidence="3" id="KW-1185">Reference proteome</keyword>
<comment type="caution">
    <text evidence="2">The sequence shown here is derived from an EMBL/GenBank/DDBJ whole genome shotgun (WGS) entry which is preliminary data.</text>
</comment>
<dbReference type="Pfam" id="PF10282">
    <property type="entry name" value="Lactonase"/>
    <property type="match status" value="1"/>
</dbReference>
<dbReference type="Gene3D" id="2.130.10.10">
    <property type="entry name" value="YVTN repeat-like/Quinoprotein amine dehydrogenase"/>
    <property type="match status" value="1"/>
</dbReference>
<keyword evidence="2" id="KW-0378">Hydrolase</keyword>
<sequence length="340" mass="37088">MQETFLLGTYTKKSSKGIYTVQLDTETSTLSEVQVMIAESGPTYLAQSLNGVVYTVSANNGNGGVAAYSPDGSRLNIVAEEGAAPCYVAVDETRQLVYGANYHKGEVTVYKIEHDGTLTLADRIVHEEPLGPHENQNHAHVHYADLTPDYRLAVCDLGTDSVYTYDVSEQGTLTLVARYQAEPGTGPRHLAFHPNGRIAYLFGELDSTLTTLAYHQETGTFTKQQKISTLPADYQAFNGGAAVRVTKDGQFVYASNRGHNSLAVYQIHVDGQLSLVEIVPSNGEIPRDFNFNQSEDFLLCAHQDSDNLVLFSRDAKSGKLTVVQNDVVAPECVCVTQKKA</sequence>
<dbReference type="RefSeq" id="WP_379982189.1">
    <property type="nucleotide sequence ID" value="NZ_JBHUMO010000056.1"/>
</dbReference>
<reference evidence="3" key="1">
    <citation type="journal article" date="2019" name="Int. J. Syst. Evol. Microbiol.">
        <title>The Global Catalogue of Microorganisms (GCM) 10K type strain sequencing project: providing services to taxonomists for standard genome sequencing and annotation.</title>
        <authorList>
            <consortium name="The Broad Institute Genomics Platform"/>
            <consortium name="The Broad Institute Genome Sequencing Center for Infectious Disease"/>
            <person name="Wu L."/>
            <person name="Ma J."/>
        </authorList>
    </citation>
    <scope>NUCLEOTIDE SEQUENCE [LARGE SCALE GENOMIC DNA]</scope>
    <source>
        <strain evidence="3">TISTR 932</strain>
    </source>
</reference>
<accession>A0ABW5TJZ7</accession>
<dbReference type="InterPro" id="IPR011048">
    <property type="entry name" value="Haem_d1_sf"/>
</dbReference>
<dbReference type="PANTHER" id="PTHR30344:SF1">
    <property type="entry name" value="6-PHOSPHOGLUCONOLACTONASE"/>
    <property type="match status" value="1"/>
</dbReference>
<dbReference type="EC" id="3.1.1.-" evidence="2"/>
<dbReference type="PANTHER" id="PTHR30344">
    <property type="entry name" value="6-PHOSPHOGLUCONOLACTONASE-RELATED"/>
    <property type="match status" value="1"/>
</dbReference>
<name>A0ABW5TJZ7_9ENTE</name>
<dbReference type="InterPro" id="IPR019405">
    <property type="entry name" value="Lactonase_7-beta_prop"/>
</dbReference>
<dbReference type="InterPro" id="IPR015943">
    <property type="entry name" value="WD40/YVTN_repeat-like_dom_sf"/>
</dbReference>
<comment type="similarity">
    <text evidence="1">Belongs to the cycloisomerase 2 family.</text>
</comment>
<dbReference type="SUPFAM" id="SSF51004">
    <property type="entry name" value="C-terminal (heme d1) domain of cytochrome cd1-nitrite reductase"/>
    <property type="match status" value="1"/>
</dbReference>
<protein>
    <submittedName>
        <fullName evidence="2">Lactonase family protein</fullName>
        <ecNumber evidence="2">3.1.1.-</ecNumber>
    </submittedName>
</protein>
<evidence type="ECO:0000313" key="2">
    <source>
        <dbReference type="EMBL" id="MFD2729637.1"/>
    </source>
</evidence>
<proteinExistence type="inferred from homology"/>
<evidence type="ECO:0000313" key="3">
    <source>
        <dbReference type="Proteomes" id="UP001597427"/>
    </source>
</evidence>
<dbReference type="Proteomes" id="UP001597427">
    <property type="component" value="Unassembled WGS sequence"/>
</dbReference>
<dbReference type="EMBL" id="JBHUMO010000056">
    <property type="protein sequence ID" value="MFD2729637.1"/>
    <property type="molecule type" value="Genomic_DNA"/>
</dbReference>
<dbReference type="GO" id="GO:0016787">
    <property type="term" value="F:hydrolase activity"/>
    <property type="evidence" value="ECO:0007669"/>
    <property type="project" value="UniProtKB-KW"/>
</dbReference>
<gene>
    <name evidence="2" type="ORF">ACFSR0_09410</name>
</gene>
<organism evidence="2 3">
    <name type="scientific">Enterococcus camelliae</name>
    <dbReference type="NCBI Taxonomy" id="453959"/>
    <lineage>
        <taxon>Bacteria</taxon>
        <taxon>Bacillati</taxon>
        <taxon>Bacillota</taxon>
        <taxon>Bacilli</taxon>
        <taxon>Lactobacillales</taxon>
        <taxon>Enterococcaceae</taxon>
        <taxon>Enterococcus</taxon>
    </lineage>
</organism>